<protein>
    <submittedName>
        <fullName evidence="1">Uncharacterized protein</fullName>
    </submittedName>
</protein>
<evidence type="ECO:0000313" key="2">
    <source>
        <dbReference type="Proteomes" id="UP000318313"/>
    </source>
</evidence>
<sequence>MNSLLLILGLIAIILYPTFLIYSVISRTNKVFKQIAEEKRAKDTSPVELKSTWFDLKHPANWNVKVEEDDENPDPTVVLRYGNTSMHISIFQLDASPSDLIKHMSGDYQKRMDEPKVCEFFQYGVYPGIGITFNGVLLHLRNQEKDRTVTCKLFALQERDLCGILELNYFDDEFEKAADGLQLIESTFKIRPATVPG</sequence>
<keyword evidence="2" id="KW-1185">Reference proteome</keyword>
<organism evidence="1 2">
    <name type="scientific">Gimesia fumaroli</name>
    <dbReference type="NCBI Taxonomy" id="2527976"/>
    <lineage>
        <taxon>Bacteria</taxon>
        <taxon>Pseudomonadati</taxon>
        <taxon>Planctomycetota</taxon>
        <taxon>Planctomycetia</taxon>
        <taxon>Planctomycetales</taxon>
        <taxon>Planctomycetaceae</taxon>
        <taxon>Gimesia</taxon>
    </lineage>
</organism>
<dbReference type="RefSeq" id="WP_145306189.1">
    <property type="nucleotide sequence ID" value="NZ_CP037452.1"/>
</dbReference>
<gene>
    <name evidence="1" type="ORF">Enr17x_08940</name>
</gene>
<dbReference type="KEGG" id="gfm:Enr17x_08940"/>
<proteinExistence type="predicted"/>
<reference evidence="1 2" key="1">
    <citation type="submission" date="2019-03" db="EMBL/GenBank/DDBJ databases">
        <title>Deep-cultivation of Planctomycetes and their phenomic and genomic characterization uncovers novel biology.</title>
        <authorList>
            <person name="Wiegand S."/>
            <person name="Jogler M."/>
            <person name="Boedeker C."/>
            <person name="Pinto D."/>
            <person name="Vollmers J."/>
            <person name="Rivas-Marin E."/>
            <person name="Kohn T."/>
            <person name="Peeters S.H."/>
            <person name="Heuer A."/>
            <person name="Rast P."/>
            <person name="Oberbeckmann S."/>
            <person name="Bunk B."/>
            <person name="Jeske O."/>
            <person name="Meyerdierks A."/>
            <person name="Storesund J.E."/>
            <person name="Kallscheuer N."/>
            <person name="Luecker S."/>
            <person name="Lage O.M."/>
            <person name="Pohl T."/>
            <person name="Merkel B.J."/>
            <person name="Hornburger P."/>
            <person name="Mueller R.-W."/>
            <person name="Bruemmer F."/>
            <person name="Labrenz M."/>
            <person name="Spormann A.M."/>
            <person name="Op den Camp H."/>
            <person name="Overmann J."/>
            <person name="Amann R."/>
            <person name="Jetten M.S.M."/>
            <person name="Mascher T."/>
            <person name="Medema M.H."/>
            <person name="Devos D.P."/>
            <person name="Kaster A.-K."/>
            <person name="Ovreas L."/>
            <person name="Rohde M."/>
            <person name="Galperin M.Y."/>
            <person name="Jogler C."/>
        </authorList>
    </citation>
    <scope>NUCLEOTIDE SEQUENCE [LARGE SCALE GENOMIC DNA]</scope>
    <source>
        <strain evidence="1 2">Enr17</strain>
    </source>
</reference>
<dbReference type="EMBL" id="CP037452">
    <property type="protein sequence ID" value="QDV48879.1"/>
    <property type="molecule type" value="Genomic_DNA"/>
</dbReference>
<name>A0A518I734_9PLAN</name>
<dbReference type="Proteomes" id="UP000318313">
    <property type="component" value="Chromosome"/>
</dbReference>
<accession>A0A518I734</accession>
<evidence type="ECO:0000313" key="1">
    <source>
        <dbReference type="EMBL" id="QDV48879.1"/>
    </source>
</evidence>
<dbReference type="AlphaFoldDB" id="A0A518I734"/>